<protein>
    <recommendedName>
        <fullName evidence="3">Endonuclease/exonuclease/phosphatase domain-containing protein</fullName>
    </recommendedName>
</protein>
<accession>A0AAV4ERF3</accession>
<name>A0AAV4ERF3_9GAST</name>
<dbReference type="AlphaFoldDB" id="A0AAV4ERF3"/>
<evidence type="ECO:0000313" key="2">
    <source>
        <dbReference type="Proteomes" id="UP000762676"/>
    </source>
</evidence>
<evidence type="ECO:0000313" key="1">
    <source>
        <dbReference type="EMBL" id="GFR63116.1"/>
    </source>
</evidence>
<reference evidence="1 2" key="1">
    <citation type="journal article" date="2021" name="Elife">
        <title>Chloroplast acquisition without the gene transfer in kleptoplastic sea slugs, Plakobranchus ocellatus.</title>
        <authorList>
            <person name="Maeda T."/>
            <person name="Takahashi S."/>
            <person name="Yoshida T."/>
            <person name="Shimamura S."/>
            <person name="Takaki Y."/>
            <person name="Nagai Y."/>
            <person name="Toyoda A."/>
            <person name="Suzuki Y."/>
            <person name="Arimoto A."/>
            <person name="Ishii H."/>
            <person name="Satoh N."/>
            <person name="Nishiyama T."/>
            <person name="Hasebe M."/>
            <person name="Maruyama T."/>
            <person name="Minagawa J."/>
            <person name="Obokata J."/>
            <person name="Shigenobu S."/>
        </authorList>
    </citation>
    <scope>NUCLEOTIDE SEQUENCE [LARGE SCALE GENOMIC DNA]</scope>
</reference>
<organism evidence="1 2">
    <name type="scientific">Elysia marginata</name>
    <dbReference type="NCBI Taxonomy" id="1093978"/>
    <lineage>
        <taxon>Eukaryota</taxon>
        <taxon>Metazoa</taxon>
        <taxon>Spiralia</taxon>
        <taxon>Lophotrochozoa</taxon>
        <taxon>Mollusca</taxon>
        <taxon>Gastropoda</taxon>
        <taxon>Heterobranchia</taxon>
        <taxon>Euthyneura</taxon>
        <taxon>Panpulmonata</taxon>
        <taxon>Sacoglossa</taxon>
        <taxon>Placobranchoidea</taxon>
        <taxon>Plakobranchidae</taxon>
        <taxon>Elysia</taxon>
    </lineage>
</organism>
<proteinExistence type="predicted"/>
<dbReference type="EMBL" id="BMAT01000270">
    <property type="protein sequence ID" value="GFR63116.1"/>
    <property type="molecule type" value="Genomic_DNA"/>
</dbReference>
<evidence type="ECO:0008006" key="3">
    <source>
        <dbReference type="Google" id="ProtNLM"/>
    </source>
</evidence>
<gene>
    <name evidence="1" type="ORF">ElyMa_000148300</name>
</gene>
<comment type="caution">
    <text evidence="1">The sequence shown here is derived from an EMBL/GenBank/DDBJ whole genome shotgun (WGS) entry which is preliminary data.</text>
</comment>
<dbReference type="Proteomes" id="UP000762676">
    <property type="component" value="Unassembled WGS sequence"/>
</dbReference>
<keyword evidence="2" id="KW-1185">Reference proteome</keyword>
<sequence length="92" mass="10629">MYPTLDWIVVGNPCFLSNTTVEDKTLSDHFAITFDVKLNCVITGEHRHQITLRNTKLINHDQLACDFTKSAETFHQDFTNADKFNSELRHFA</sequence>